<accession>A0A9D1RNN1</accession>
<evidence type="ECO:0000256" key="1">
    <source>
        <dbReference type="ARBA" id="ARBA00004370"/>
    </source>
</evidence>
<gene>
    <name evidence="6" type="ORF">H9870_08660</name>
</gene>
<comment type="caution">
    <text evidence="6">The sequence shown here is derived from an EMBL/GenBank/DDBJ whole genome shotgun (WGS) entry which is preliminary data.</text>
</comment>
<feature type="compositionally biased region" description="Basic and acidic residues" evidence="4">
    <location>
        <begin position="187"/>
        <end position="210"/>
    </location>
</feature>
<proteinExistence type="inferred from homology"/>
<reference evidence="6" key="2">
    <citation type="submission" date="2021-04" db="EMBL/GenBank/DDBJ databases">
        <authorList>
            <person name="Gilroy R."/>
        </authorList>
    </citation>
    <scope>NUCLEOTIDE SEQUENCE</scope>
    <source>
        <strain evidence="6">CHK32-1732</strain>
    </source>
</reference>
<dbReference type="InterPro" id="IPR036013">
    <property type="entry name" value="Band_7/SPFH_dom_sf"/>
</dbReference>
<comment type="similarity">
    <text evidence="2">Belongs to the band 7/mec-2 family. Flotillin subfamily.</text>
</comment>
<dbReference type="InterPro" id="IPR001107">
    <property type="entry name" value="Band_7"/>
</dbReference>
<comment type="subcellular location">
    <subcellularLocation>
        <location evidence="1">Membrane</location>
    </subcellularLocation>
</comment>
<reference evidence="6" key="1">
    <citation type="journal article" date="2021" name="PeerJ">
        <title>Extensive microbial diversity within the chicken gut microbiome revealed by metagenomics and culture.</title>
        <authorList>
            <person name="Gilroy R."/>
            <person name="Ravi A."/>
            <person name="Getino M."/>
            <person name="Pursley I."/>
            <person name="Horton D.L."/>
            <person name="Alikhan N.F."/>
            <person name="Baker D."/>
            <person name="Gharbi K."/>
            <person name="Hall N."/>
            <person name="Watson M."/>
            <person name="Adriaenssens E.M."/>
            <person name="Foster-Nyarko E."/>
            <person name="Jarju S."/>
            <person name="Secka A."/>
            <person name="Antonio M."/>
            <person name="Oren A."/>
            <person name="Chaudhuri R.R."/>
            <person name="La Ragione R."/>
            <person name="Hildebrand F."/>
            <person name="Pallen M.J."/>
        </authorList>
    </citation>
    <scope>NUCLEOTIDE SEQUENCE</scope>
    <source>
        <strain evidence="6">CHK32-1732</strain>
    </source>
</reference>
<dbReference type="SUPFAM" id="SSF117892">
    <property type="entry name" value="Band 7/SPFH domain"/>
    <property type="match status" value="1"/>
</dbReference>
<dbReference type="EMBL" id="DXGC01000074">
    <property type="protein sequence ID" value="HIW91716.1"/>
    <property type="molecule type" value="Genomic_DNA"/>
</dbReference>
<evidence type="ECO:0000256" key="3">
    <source>
        <dbReference type="ARBA" id="ARBA00023136"/>
    </source>
</evidence>
<dbReference type="Proteomes" id="UP000824190">
    <property type="component" value="Unassembled WGS sequence"/>
</dbReference>
<dbReference type="GO" id="GO:0005886">
    <property type="term" value="C:plasma membrane"/>
    <property type="evidence" value="ECO:0007669"/>
    <property type="project" value="TreeGrafter"/>
</dbReference>
<dbReference type="Pfam" id="PF01145">
    <property type="entry name" value="Band_7"/>
    <property type="match status" value="1"/>
</dbReference>
<dbReference type="Gene3D" id="3.30.479.30">
    <property type="entry name" value="Band 7 domain"/>
    <property type="match status" value="1"/>
</dbReference>
<dbReference type="PANTHER" id="PTHR13806:SF46">
    <property type="entry name" value="FLOTILLIN-1-RELATED"/>
    <property type="match status" value="1"/>
</dbReference>
<dbReference type="GO" id="GO:0072659">
    <property type="term" value="P:protein localization to plasma membrane"/>
    <property type="evidence" value="ECO:0007669"/>
    <property type="project" value="TreeGrafter"/>
</dbReference>
<evidence type="ECO:0000313" key="7">
    <source>
        <dbReference type="Proteomes" id="UP000824190"/>
    </source>
</evidence>
<dbReference type="GO" id="GO:0002020">
    <property type="term" value="F:protease binding"/>
    <property type="evidence" value="ECO:0007669"/>
    <property type="project" value="TreeGrafter"/>
</dbReference>
<evidence type="ECO:0000256" key="4">
    <source>
        <dbReference type="SAM" id="MobiDB-lite"/>
    </source>
</evidence>
<keyword evidence="3" id="KW-0472">Membrane</keyword>
<dbReference type="InterPro" id="IPR027705">
    <property type="entry name" value="Flotillin_fam"/>
</dbReference>
<organism evidence="6 7">
    <name type="scientific">Candidatus Corynebacterium avicola</name>
    <dbReference type="NCBI Taxonomy" id="2838527"/>
    <lineage>
        <taxon>Bacteria</taxon>
        <taxon>Bacillati</taxon>
        <taxon>Actinomycetota</taxon>
        <taxon>Actinomycetes</taxon>
        <taxon>Mycobacteriales</taxon>
        <taxon>Corynebacteriaceae</taxon>
        <taxon>Corynebacterium</taxon>
    </lineage>
</organism>
<dbReference type="CDD" id="cd03399">
    <property type="entry name" value="SPFH_flotillin"/>
    <property type="match status" value="1"/>
</dbReference>
<dbReference type="AlphaFoldDB" id="A0A9D1RNN1"/>
<dbReference type="SMART" id="SM00244">
    <property type="entry name" value="PHB"/>
    <property type="match status" value="1"/>
</dbReference>
<evidence type="ECO:0000259" key="5">
    <source>
        <dbReference type="SMART" id="SM00244"/>
    </source>
</evidence>
<evidence type="ECO:0000313" key="6">
    <source>
        <dbReference type="EMBL" id="HIW91716.1"/>
    </source>
</evidence>
<feature type="domain" description="Band 7" evidence="5">
    <location>
        <begin position="1"/>
        <end position="172"/>
    </location>
</feature>
<feature type="region of interest" description="Disordered" evidence="4">
    <location>
        <begin position="187"/>
        <end position="239"/>
    </location>
</feature>
<sequence length="387" mass="41711">MLYDVPKPTEALLITGGLSGRSPESPYRVVVGGGAWSVPVLHRVQRFHIGANTVNIQVRAQSKQNVDVDVEASVVFSVQLDKPNITQAANRFLGVDHNQILSTAHDIFSGETRAIIGTLTVEEMISDRLKLAAEVLHNAEVKMLTFGWQIDSFQINSISDPSGYINALSAPELARVEREKAVAEAQRDAEIAEEQEKSARRKSQYERDTQIEVASNEKAVAQSRAEARNAEPLAQAEADKSVAEKKAELAMIQAKADQDTASAQAELAVEQARLTENNLVTDVIKPAEAEAKRKRIEAEAEAESTRITAEALSAGDAIALDQQMIEQMPDIMRAIADSLATSNLTMIGDGQDLTKLLSQLAGIAPELRKLARPTGEAAGETAAAAAE</sequence>
<dbReference type="PANTHER" id="PTHR13806">
    <property type="entry name" value="FLOTILLIN-RELATED"/>
    <property type="match status" value="1"/>
</dbReference>
<protein>
    <submittedName>
        <fullName evidence="6">Flotillin family protein</fullName>
    </submittedName>
</protein>
<evidence type="ECO:0000256" key="2">
    <source>
        <dbReference type="ARBA" id="ARBA00007161"/>
    </source>
</evidence>
<name>A0A9D1RNN1_9CORY</name>